<proteinExistence type="inferred from homology"/>
<evidence type="ECO:0000256" key="1">
    <source>
        <dbReference type="ARBA" id="ARBA00004604"/>
    </source>
</evidence>
<organism evidence="11 12">
    <name type="scientific">Cirrhinus molitorella</name>
    <name type="common">mud carp</name>
    <dbReference type="NCBI Taxonomy" id="172907"/>
    <lineage>
        <taxon>Eukaryota</taxon>
        <taxon>Metazoa</taxon>
        <taxon>Chordata</taxon>
        <taxon>Craniata</taxon>
        <taxon>Vertebrata</taxon>
        <taxon>Euteleostomi</taxon>
        <taxon>Actinopterygii</taxon>
        <taxon>Neopterygii</taxon>
        <taxon>Teleostei</taxon>
        <taxon>Ostariophysi</taxon>
        <taxon>Cypriniformes</taxon>
        <taxon>Cyprinidae</taxon>
        <taxon>Labeoninae</taxon>
        <taxon>Labeonini</taxon>
        <taxon>Cirrhinus</taxon>
    </lineage>
</organism>
<keyword evidence="5 9" id="KW-0489">Methyltransferase</keyword>
<evidence type="ECO:0000256" key="8">
    <source>
        <dbReference type="ARBA" id="ARBA00023242"/>
    </source>
</evidence>
<dbReference type="Gene3D" id="3.40.50.150">
    <property type="entry name" value="Vaccinia Virus protein VP39"/>
    <property type="match status" value="1"/>
</dbReference>
<dbReference type="InterPro" id="IPR042036">
    <property type="entry name" value="RRP8_N"/>
</dbReference>
<sequence>MAEDVRTLDSVRSFTKMFAEEEWTDSPLPNGSSHNVKMSPAPAKNKVVGKRSLMRTLQTLGSIPDWETGNVFEDSDEEKDASSTVKTTKKKKCKKRKRKSNAENEDKLQDEVDSSEPHVKKKKSVKKTLNVDSPEPPVKKKKKLVKKNVKETSSKASQESSKDKNVKPQLEKNESQAENTLSRKQWKNKMKNKKRCKNKYLPKMTGVDDASVKKEPLVQTQDVKESKKVKKHDKASKKVKKSHKKNGISSVTDIAENFKDSKIDETSNTETRIVDDSLSNNTVSHKVEDKGKTSKKMKKTHTEKLRRMLKSQLPDDSNKASEELEEPKDTAVGLEGDEEQVAVDPSTALRTKMEKRLEAARFRYINELLYTSTSGEAKRMFQQDPDAIAIYHKGYTTQVQHWPKNPVDSIISYICKKPPSLVVADFGCGDCKIARSVKNKVHSFDLAPVCDLATACDMAKVPLHDSTVDIAVFCLSLMGTNLGDFLAEANRVLVMGGVLKIAEVASRFENERSFISALSSLGFKLVNKDTENSHFYSFEFIKTGKASGNVKKVGLQLRPCLYKKR</sequence>
<dbReference type="PANTHER" id="PTHR12787:SF0">
    <property type="entry name" value="RIBOSOMAL RNA-PROCESSING PROTEIN 8"/>
    <property type="match status" value="1"/>
</dbReference>
<feature type="compositionally biased region" description="Basic residues" evidence="10">
    <location>
        <begin position="184"/>
        <end position="200"/>
    </location>
</feature>
<dbReference type="Gene3D" id="1.10.10.2150">
    <property type="entry name" value="Ribosomal RNA-processing protein 8, N-terminal domain"/>
    <property type="match status" value="1"/>
</dbReference>
<comment type="caution">
    <text evidence="11">The sequence shown here is derived from an EMBL/GenBank/DDBJ whole genome shotgun (WGS) entry which is preliminary data.</text>
</comment>
<evidence type="ECO:0000313" key="11">
    <source>
        <dbReference type="EMBL" id="KAL1260557.1"/>
    </source>
</evidence>
<gene>
    <name evidence="11" type="ORF">QQF64_008384</name>
</gene>
<evidence type="ECO:0000256" key="5">
    <source>
        <dbReference type="ARBA" id="ARBA00022603"/>
    </source>
</evidence>
<feature type="compositionally biased region" description="Polar residues" evidence="10">
    <location>
        <begin position="266"/>
        <end position="284"/>
    </location>
</feature>
<dbReference type="InterPro" id="IPR029063">
    <property type="entry name" value="SAM-dependent_MTases_sf"/>
</dbReference>
<protein>
    <recommendedName>
        <fullName evidence="3 9">Ribosomal RNA-processing protein 8</fullName>
        <ecNumber evidence="9">2.1.1.-</ecNumber>
    </recommendedName>
</protein>
<comment type="subcellular location">
    <subcellularLocation>
        <location evidence="1 9">Nucleus</location>
        <location evidence="1 9">Nucleolus</location>
    </subcellularLocation>
</comment>
<accession>A0ABR3M5Z7</accession>
<feature type="compositionally biased region" description="Basic and acidic residues" evidence="10">
    <location>
        <begin position="256"/>
        <end position="265"/>
    </location>
</feature>
<evidence type="ECO:0000256" key="9">
    <source>
        <dbReference type="RuleBase" id="RU365074"/>
    </source>
</evidence>
<keyword evidence="12" id="KW-1185">Reference proteome</keyword>
<feature type="compositionally biased region" description="Basic and acidic residues" evidence="10">
    <location>
        <begin position="160"/>
        <end position="175"/>
    </location>
</feature>
<dbReference type="PANTHER" id="PTHR12787">
    <property type="entry name" value="RIBOSOMAL RNA-PROCESSING PROTEIN 8"/>
    <property type="match status" value="1"/>
</dbReference>
<evidence type="ECO:0000256" key="7">
    <source>
        <dbReference type="ARBA" id="ARBA00022691"/>
    </source>
</evidence>
<dbReference type="EMBL" id="JAYMGO010000015">
    <property type="protein sequence ID" value="KAL1260557.1"/>
    <property type="molecule type" value="Genomic_DNA"/>
</dbReference>
<comment type="function">
    <text evidence="9">Probable methyltransferase required to silence rDNA.</text>
</comment>
<keyword evidence="7 9" id="KW-0949">S-adenosyl-L-methionine</keyword>
<evidence type="ECO:0000256" key="3">
    <source>
        <dbReference type="ARBA" id="ARBA00020203"/>
    </source>
</evidence>
<evidence type="ECO:0000256" key="4">
    <source>
        <dbReference type="ARBA" id="ARBA00022552"/>
    </source>
</evidence>
<feature type="compositionally biased region" description="Basic residues" evidence="10">
    <location>
        <begin position="87"/>
        <end position="99"/>
    </location>
</feature>
<feature type="region of interest" description="Disordered" evidence="10">
    <location>
        <begin position="218"/>
        <end position="345"/>
    </location>
</feature>
<evidence type="ECO:0000256" key="10">
    <source>
        <dbReference type="SAM" id="MobiDB-lite"/>
    </source>
</evidence>
<dbReference type="InterPro" id="IPR007823">
    <property type="entry name" value="RRP8"/>
</dbReference>
<evidence type="ECO:0000256" key="6">
    <source>
        <dbReference type="ARBA" id="ARBA00022679"/>
    </source>
</evidence>
<feature type="compositionally biased region" description="Basic residues" evidence="10">
    <location>
        <begin position="227"/>
        <end position="246"/>
    </location>
</feature>
<dbReference type="SUPFAM" id="SSF53335">
    <property type="entry name" value="S-adenosyl-L-methionine-dependent methyltransferases"/>
    <property type="match status" value="1"/>
</dbReference>
<dbReference type="Proteomes" id="UP001558613">
    <property type="component" value="Unassembled WGS sequence"/>
</dbReference>
<dbReference type="Pfam" id="PF05148">
    <property type="entry name" value="Methyltransf_8"/>
    <property type="match status" value="1"/>
</dbReference>
<comment type="similarity">
    <text evidence="2 9">Belongs to the methyltransferase superfamily. RRP8 family.</text>
</comment>
<keyword evidence="4 9" id="KW-0698">rRNA processing</keyword>
<feature type="compositionally biased region" description="Basic and acidic residues" evidence="10">
    <location>
        <begin position="100"/>
        <end position="118"/>
    </location>
</feature>
<evidence type="ECO:0000256" key="2">
    <source>
        <dbReference type="ARBA" id="ARBA00006301"/>
    </source>
</evidence>
<feature type="region of interest" description="Disordered" evidence="10">
    <location>
        <begin position="19"/>
        <end position="202"/>
    </location>
</feature>
<dbReference type="EC" id="2.1.1.-" evidence="9"/>
<keyword evidence="8 9" id="KW-0539">Nucleus</keyword>
<feature type="compositionally biased region" description="Polar residues" evidence="10">
    <location>
        <begin position="27"/>
        <end position="36"/>
    </location>
</feature>
<reference evidence="11 12" key="1">
    <citation type="submission" date="2023-09" db="EMBL/GenBank/DDBJ databases">
        <authorList>
            <person name="Wang M."/>
        </authorList>
    </citation>
    <scope>NUCLEOTIDE SEQUENCE [LARGE SCALE GENOMIC DNA]</scope>
    <source>
        <strain evidence="11">GT-2023</strain>
        <tissue evidence="11">Liver</tissue>
    </source>
</reference>
<keyword evidence="6 9" id="KW-0808">Transferase</keyword>
<evidence type="ECO:0000313" key="12">
    <source>
        <dbReference type="Proteomes" id="UP001558613"/>
    </source>
</evidence>
<name>A0ABR3M5Z7_9TELE</name>